<protein>
    <submittedName>
        <fullName evidence="1">Uncharacterized protein</fullName>
    </submittedName>
</protein>
<dbReference type="PROSITE" id="PS51257">
    <property type="entry name" value="PROKAR_LIPOPROTEIN"/>
    <property type="match status" value="1"/>
</dbReference>
<dbReference type="Proteomes" id="UP000501939">
    <property type="component" value="Chromosome"/>
</dbReference>
<name>A0A6G8S4A5_9GAMM</name>
<dbReference type="AlphaFoldDB" id="A0A6G8S4A5"/>
<evidence type="ECO:0000313" key="2">
    <source>
        <dbReference type="Proteomes" id="UP000501939"/>
    </source>
</evidence>
<keyword evidence="2" id="KW-1185">Reference proteome</keyword>
<dbReference type="EMBL" id="CP049916">
    <property type="protein sequence ID" value="QIO08848.1"/>
    <property type="molecule type" value="Genomic_DNA"/>
</dbReference>
<dbReference type="RefSeq" id="WP_166323969.1">
    <property type="nucleotide sequence ID" value="NZ_CP049916.1"/>
</dbReference>
<dbReference type="KEGG" id="alj:G8D99_07315"/>
<gene>
    <name evidence="1" type="ORF">G8D99_07315</name>
</gene>
<reference evidence="1 2" key="1">
    <citation type="submission" date="2020-03" db="EMBL/GenBank/DDBJ databases">
        <authorList>
            <person name="Zhu W."/>
        </authorList>
    </citation>
    <scope>NUCLEOTIDE SEQUENCE [LARGE SCALE GENOMIC DNA]</scope>
    <source>
        <strain evidence="1 2">185</strain>
    </source>
</reference>
<accession>A0A6G8S4A5</accession>
<sequence length="181" mass="20278">MKLQLISLVTALSLSGCIVFPVKKADSTKPYNDSAIDFKPSNNVQRVETTGQVICEAGKPCPELTFDWKLQNNNLYKVRADLYDPQAYDIQKVVLKVDGQNYPYMPTIKTSQKSVLNSSLINSSNYIEVPASLINIFYNAKAIDVTLFTDKGEISHAALKDGEESRAFKTFKRGYTQRNNP</sequence>
<evidence type="ECO:0000313" key="1">
    <source>
        <dbReference type="EMBL" id="QIO08848.1"/>
    </source>
</evidence>
<proteinExistence type="predicted"/>
<organism evidence="1 2">
    <name type="scientific">Acinetobacter lanii</name>
    <dbReference type="NCBI Taxonomy" id="2715163"/>
    <lineage>
        <taxon>Bacteria</taxon>
        <taxon>Pseudomonadati</taxon>
        <taxon>Pseudomonadota</taxon>
        <taxon>Gammaproteobacteria</taxon>
        <taxon>Moraxellales</taxon>
        <taxon>Moraxellaceae</taxon>
        <taxon>Acinetobacter</taxon>
    </lineage>
</organism>